<protein>
    <recommendedName>
        <fullName evidence="10">UMP-CMP kinase</fullName>
        <ecNumber evidence="10">2.7.4.14</ecNumber>
    </recommendedName>
    <alternativeName>
        <fullName evidence="10">Deoxycytidylate kinase</fullName>
        <shortName evidence="10">CK</shortName>
        <shortName evidence="10">dCMP kinase</shortName>
    </alternativeName>
    <alternativeName>
        <fullName evidence="10">Uridine monophosphate/cytidine monophosphate kinase</fullName>
        <shortName evidence="10">UMP/CMP kinase</shortName>
        <shortName evidence="10">UMP/CMPK</shortName>
    </alternativeName>
</protein>
<evidence type="ECO:0000256" key="7">
    <source>
        <dbReference type="ARBA" id="ARBA00022975"/>
    </source>
</evidence>
<dbReference type="HAMAP" id="MF_00235">
    <property type="entry name" value="Adenylate_kinase_Adk"/>
    <property type="match status" value="1"/>
</dbReference>
<evidence type="ECO:0000313" key="13">
    <source>
        <dbReference type="Proteomes" id="UP001231189"/>
    </source>
</evidence>
<keyword evidence="13" id="KW-1185">Reference proteome</keyword>
<comment type="catalytic activity">
    <reaction evidence="10">
        <text>dCMP + ATP = dCDP + ADP</text>
        <dbReference type="Rhea" id="RHEA:25094"/>
        <dbReference type="ChEBI" id="CHEBI:30616"/>
        <dbReference type="ChEBI" id="CHEBI:57566"/>
        <dbReference type="ChEBI" id="CHEBI:58593"/>
        <dbReference type="ChEBI" id="CHEBI:456216"/>
        <dbReference type="EC" id="2.7.4.14"/>
    </reaction>
</comment>
<dbReference type="PROSITE" id="PS00113">
    <property type="entry name" value="ADENYLATE_KINASE"/>
    <property type="match status" value="1"/>
</dbReference>
<dbReference type="InterPro" id="IPR027417">
    <property type="entry name" value="P-loop_NTPase"/>
</dbReference>
<evidence type="ECO:0000256" key="10">
    <source>
        <dbReference type="HAMAP-Rule" id="MF_03172"/>
    </source>
</evidence>
<evidence type="ECO:0000256" key="6">
    <source>
        <dbReference type="ARBA" id="ARBA00022840"/>
    </source>
</evidence>
<name>A0AAD8TA31_LOLMU</name>
<sequence length="391" mass="42587">MPSVGVCRWRSSPLSAVLRRSFVVDLLPPSRSQLCGAVPCDFPSPDAVGRRIRLLKIWWKELMVLGATTTAASGVGPLGPVLGDFPFAEKLAPPVVAPTPPAPPPVSPPANCHASRGDAAWAPPPHPSARRARIKRPPACLRLPPPHHQHTHHALPVIPPPRPPSSAHRPPSIQDRRAMGTVVDAPTVVTENEEVAVNMLGDKKVTVVFVLGGPGSGKGTQCANIVEHFGFTHLSAGDLLRAELKSGSENGTMIENMIKEGKIVPSEVTIALLKEAMIKNDNDKFLIDGFPRNEENRAAFEHVTKISPAFVLFFDCSEEEMEKRLLGRNEGRVDDNIETIRKRFKVFVESSLPVIEYYKAKDKVKKIDAAKPIAEVFEDVKAIFAPYAKTA</sequence>
<dbReference type="GO" id="GO:0019205">
    <property type="term" value="F:nucleobase-containing compound kinase activity"/>
    <property type="evidence" value="ECO:0007669"/>
    <property type="project" value="InterPro"/>
</dbReference>
<feature type="binding site" evidence="10">
    <location>
        <position position="296"/>
    </location>
    <ligand>
        <name>CMP</name>
        <dbReference type="ChEBI" id="CHEBI:60377"/>
    </ligand>
</feature>
<evidence type="ECO:0000256" key="1">
    <source>
        <dbReference type="ARBA" id="ARBA00003053"/>
    </source>
</evidence>
<dbReference type="PANTHER" id="PTHR23359">
    <property type="entry name" value="NUCLEOTIDE KINASE"/>
    <property type="match status" value="1"/>
</dbReference>
<dbReference type="FunFam" id="3.40.50.300:FF:000315">
    <property type="entry name" value="Adenylate kinase 1"/>
    <property type="match status" value="1"/>
</dbReference>
<evidence type="ECO:0000256" key="5">
    <source>
        <dbReference type="ARBA" id="ARBA00022777"/>
    </source>
</evidence>
<proteinExistence type="inferred from homology"/>
<keyword evidence="8 10" id="KW-0539">Nucleus</keyword>
<feature type="region of interest" description="Disordered" evidence="11">
    <location>
        <begin position="147"/>
        <end position="177"/>
    </location>
</feature>
<evidence type="ECO:0000256" key="9">
    <source>
        <dbReference type="ARBA" id="ARBA00048116"/>
    </source>
</evidence>
<dbReference type="AlphaFoldDB" id="A0AAD8TA31"/>
<dbReference type="EC" id="2.7.4.14" evidence="10"/>
<evidence type="ECO:0000313" key="12">
    <source>
        <dbReference type="EMBL" id="KAK1678696.1"/>
    </source>
</evidence>
<keyword evidence="2 10" id="KW-0963">Cytoplasm</keyword>
<comment type="subunit">
    <text evidence="10">Monomer.</text>
</comment>
<comment type="caution">
    <text evidence="10">Lacks conserved residue(s) required for the propagation of feature annotation.</text>
</comment>
<evidence type="ECO:0000256" key="8">
    <source>
        <dbReference type="ARBA" id="ARBA00023242"/>
    </source>
</evidence>
<comment type="domain">
    <text evidence="10">Consists of three domains, a large central CORE domain and two small peripheral domains, NMPbind and LID, which undergo movements during catalysis. The LID domain closes over the site of phosphoryl transfer upon ATP binding. Assembling and dissambling the active center during each catalytic cycle provides an effective means to prevent ATP hydrolysis.</text>
</comment>
<feature type="binding site" evidence="10">
    <location>
        <position position="371"/>
    </location>
    <ligand>
        <name>ATP</name>
        <dbReference type="ChEBI" id="CHEBI:30616"/>
    </ligand>
</feature>
<accession>A0AAD8TA31</accession>
<comment type="catalytic activity">
    <reaction evidence="10">
        <text>CMP + ATP = CDP + ADP</text>
        <dbReference type="Rhea" id="RHEA:11600"/>
        <dbReference type="ChEBI" id="CHEBI:30616"/>
        <dbReference type="ChEBI" id="CHEBI:58069"/>
        <dbReference type="ChEBI" id="CHEBI:60377"/>
        <dbReference type="ChEBI" id="CHEBI:456216"/>
        <dbReference type="EC" id="2.7.4.14"/>
    </reaction>
</comment>
<feature type="binding site" evidence="10">
    <location>
        <begin position="289"/>
        <end position="292"/>
    </location>
    <ligand>
        <name>a ribonucleoside 5'-phosphate</name>
        <dbReference type="ChEBI" id="CHEBI:58043"/>
    </ligand>
</feature>
<keyword evidence="4 10" id="KW-0547">Nucleotide-binding</keyword>
<evidence type="ECO:0000256" key="11">
    <source>
        <dbReference type="SAM" id="MobiDB-lite"/>
    </source>
</evidence>
<dbReference type="InterPro" id="IPR000850">
    <property type="entry name" value="Adenylat/UMP-CMP_kin"/>
</dbReference>
<gene>
    <name evidence="12" type="ORF">QYE76_039544</name>
</gene>
<feature type="binding site" evidence="10">
    <location>
        <position position="241"/>
    </location>
    <ligand>
        <name>a ribonucleoside 5'-phosphate</name>
        <dbReference type="ChEBI" id="CHEBI:58043"/>
    </ligand>
</feature>
<feature type="binding site" evidence="10">
    <location>
        <position position="332"/>
    </location>
    <ligand>
        <name>a ribonucleoside 5'-phosphate</name>
        <dbReference type="ChEBI" id="CHEBI:58043"/>
    </ligand>
</feature>
<dbReference type="GO" id="GO:0006207">
    <property type="term" value="P:'de novo' pyrimidine nucleobase biosynthetic process"/>
    <property type="evidence" value="ECO:0007669"/>
    <property type="project" value="InterPro"/>
</dbReference>
<keyword evidence="7 10" id="KW-0665">Pyrimidine biosynthesis</keyword>
<comment type="caution">
    <text evidence="12">The sequence shown here is derived from an EMBL/GenBank/DDBJ whole genome shotgun (WGS) entry which is preliminary data.</text>
</comment>
<feature type="region of interest" description="Disordered" evidence="11">
    <location>
        <begin position="100"/>
        <end position="131"/>
    </location>
</feature>
<keyword evidence="3 10" id="KW-0808">Transferase</keyword>
<comment type="subcellular location">
    <subcellularLocation>
        <location evidence="10">Cytoplasm</location>
    </subcellularLocation>
    <subcellularLocation>
        <location evidence="10">Nucleus</location>
    </subcellularLocation>
</comment>
<evidence type="ECO:0000256" key="2">
    <source>
        <dbReference type="ARBA" id="ARBA00022490"/>
    </source>
</evidence>
<feature type="binding site" evidence="10">
    <location>
        <begin position="262"/>
        <end position="264"/>
    </location>
    <ligand>
        <name>a ribonucleoside 5'-phosphate</name>
        <dbReference type="ChEBI" id="CHEBI:58043"/>
    </ligand>
</feature>
<dbReference type="NCBIfam" id="TIGR01359">
    <property type="entry name" value="UMP_CMP_kin_fam"/>
    <property type="match status" value="1"/>
</dbReference>
<evidence type="ECO:0000256" key="3">
    <source>
        <dbReference type="ARBA" id="ARBA00022679"/>
    </source>
</evidence>
<comment type="function">
    <text evidence="10">Catalyzes the phosphorylation of pyrimidine nucleoside monophosphates at the expense of ATP. Plays an important role in de novo pyrimidine nucleotide biosynthesis. Has preference for UMP and CMP as phosphate acceptors.</text>
</comment>
<keyword evidence="6 10" id="KW-0067">ATP-binding</keyword>
<dbReference type="Pfam" id="PF00406">
    <property type="entry name" value="ADK"/>
    <property type="match status" value="1"/>
</dbReference>
<dbReference type="GO" id="GO:0005524">
    <property type="term" value="F:ATP binding"/>
    <property type="evidence" value="ECO:0007669"/>
    <property type="project" value="UniProtKB-KW"/>
</dbReference>
<dbReference type="InterPro" id="IPR033690">
    <property type="entry name" value="Adenylat_kinase_CS"/>
</dbReference>
<dbReference type="InterPro" id="IPR006266">
    <property type="entry name" value="UMP_CMP_kinase"/>
</dbReference>
<dbReference type="CDD" id="cd01428">
    <property type="entry name" value="ADK"/>
    <property type="match status" value="1"/>
</dbReference>
<feature type="binding site" evidence="10">
    <location>
        <position position="343"/>
    </location>
    <ligand>
        <name>a ribonucleoside 5'-phosphate</name>
        <dbReference type="ChEBI" id="CHEBI:58043"/>
    </ligand>
</feature>
<keyword evidence="5 10" id="KW-0418">Kinase</keyword>
<dbReference type="Gene3D" id="3.40.50.300">
    <property type="entry name" value="P-loop containing nucleotide triphosphate hydrolases"/>
    <property type="match status" value="1"/>
</dbReference>
<comment type="similarity">
    <text evidence="10">Belongs to the adenylate kinase family. UMP-CMP kinase subfamily.</text>
</comment>
<organism evidence="12 13">
    <name type="scientific">Lolium multiflorum</name>
    <name type="common">Italian ryegrass</name>
    <name type="synonym">Lolium perenne subsp. multiflorum</name>
    <dbReference type="NCBI Taxonomy" id="4521"/>
    <lineage>
        <taxon>Eukaryota</taxon>
        <taxon>Viridiplantae</taxon>
        <taxon>Streptophyta</taxon>
        <taxon>Embryophyta</taxon>
        <taxon>Tracheophyta</taxon>
        <taxon>Spermatophyta</taxon>
        <taxon>Magnoliopsida</taxon>
        <taxon>Liliopsida</taxon>
        <taxon>Poales</taxon>
        <taxon>Poaceae</taxon>
        <taxon>BOP clade</taxon>
        <taxon>Pooideae</taxon>
        <taxon>Poodae</taxon>
        <taxon>Poeae</taxon>
        <taxon>Poeae Chloroplast Group 2 (Poeae type)</taxon>
        <taxon>Loliodinae</taxon>
        <taxon>Loliinae</taxon>
        <taxon>Lolium</taxon>
    </lineage>
</organism>
<comment type="catalytic activity">
    <reaction evidence="9 10">
        <text>UMP + ATP = UDP + ADP</text>
        <dbReference type="Rhea" id="RHEA:24400"/>
        <dbReference type="ChEBI" id="CHEBI:30616"/>
        <dbReference type="ChEBI" id="CHEBI:57865"/>
        <dbReference type="ChEBI" id="CHEBI:58223"/>
        <dbReference type="ChEBI" id="CHEBI:456216"/>
        <dbReference type="EC" id="2.7.4.14"/>
    </reaction>
</comment>
<comment type="function">
    <text evidence="1">Catalyzes the reversible transfer of the terminal phosphate group between ATP and AMP. Plays an important role in cellular energy homeostasis and in adenine nucleotide metabolism.</text>
</comment>
<dbReference type="GO" id="GO:0005634">
    <property type="term" value="C:nucleus"/>
    <property type="evidence" value="ECO:0007669"/>
    <property type="project" value="UniProtKB-SubCell"/>
</dbReference>
<dbReference type="HAMAP" id="MF_03172">
    <property type="entry name" value="Adenylate_kinase_UMP_CMP_kin"/>
    <property type="match status" value="1"/>
</dbReference>
<dbReference type="GO" id="GO:0009123">
    <property type="term" value="P:nucleoside monophosphate metabolic process"/>
    <property type="evidence" value="ECO:0007669"/>
    <property type="project" value="UniProtKB-ARBA"/>
</dbReference>
<reference evidence="12" key="1">
    <citation type="submission" date="2023-07" db="EMBL/GenBank/DDBJ databases">
        <title>A chromosome-level genome assembly of Lolium multiflorum.</title>
        <authorList>
            <person name="Chen Y."/>
            <person name="Copetti D."/>
            <person name="Kolliker R."/>
            <person name="Studer B."/>
        </authorList>
    </citation>
    <scope>NUCLEOTIDE SEQUENCE</scope>
    <source>
        <strain evidence="12">02402/16</strain>
        <tissue evidence="12">Leaf</tissue>
    </source>
</reference>
<dbReference type="EMBL" id="JAUUTY010000002">
    <property type="protein sequence ID" value="KAK1678696.1"/>
    <property type="molecule type" value="Genomic_DNA"/>
</dbReference>
<dbReference type="GO" id="GO:0006221">
    <property type="term" value="P:pyrimidine nucleotide biosynthetic process"/>
    <property type="evidence" value="ECO:0007669"/>
    <property type="project" value="UniProtKB-UniRule"/>
</dbReference>
<feature type="binding site" evidence="10">
    <location>
        <position position="328"/>
    </location>
    <ligand>
        <name>ATP</name>
        <dbReference type="ChEBI" id="CHEBI:30616"/>
    </ligand>
</feature>
<feature type="binding site" evidence="10">
    <location>
        <begin position="215"/>
        <end position="220"/>
    </location>
    <ligand>
        <name>ATP</name>
        <dbReference type="ChEBI" id="CHEBI:30616"/>
    </ligand>
</feature>
<dbReference type="SUPFAM" id="SSF52540">
    <property type="entry name" value="P-loop containing nucleoside triphosphate hydrolases"/>
    <property type="match status" value="1"/>
</dbReference>
<dbReference type="PRINTS" id="PR00094">
    <property type="entry name" value="ADENYLTKNASE"/>
</dbReference>
<dbReference type="Proteomes" id="UP001231189">
    <property type="component" value="Unassembled WGS sequence"/>
</dbReference>
<dbReference type="GO" id="GO:0005737">
    <property type="term" value="C:cytoplasm"/>
    <property type="evidence" value="ECO:0007669"/>
    <property type="project" value="UniProtKB-SubCell"/>
</dbReference>
<comment type="cofactor">
    <cofactor evidence="10">
        <name>Mg(2+)</name>
        <dbReference type="ChEBI" id="CHEBI:18420"/>
    </cofactor>
    <text evidence="10">Binds 1 Mg(2+) ion per monomer.</text>
</comment>
<dbReference type="GO" id="GO:0016776">
    <property type="term" value="F:phosphotransferase activity, phosphate group as acceptor"/>
    <property type="evidence" value="ECO:0007669"/>
    <property type="project" value="InterPro"/>
</dbReference>
<evidence type="ECO:0000256" key="4">
    <source>
        <dbReference type="ARBA" id="ARBA00022741"/>
    </source>
</evidence>